<evidence type="ECO:0000256" key="11">
    <source>
        <dbReference type="SAM" id="MobiDB-lite"/>
    </source>
</evidence>
<keyword evidence="8 10" id="KW-0694">RNA-binding</keyword>
<keyword evidence="6 10" id="KW-0378">Hydrolase</keyword>
<evidence type="ECO:0000256" key="2">
    <source>
        <dbReference type="ARBA" id="ARBA00022517"/>
    </source>
</evidence>
<keyword evidence="9 10" id="KW-0342">GTP-binding</keyword>
<keyword evidence="3 10" id="KW-0479">Metal-binding</keyword>
<evidence type="ECO:0000256" key="9">
    <source>
        <dbReference type="ARBA" id="ARBA00023134"/>
    </source>
</evidence>
<evidence type="ECO:0000256" key="5">
    <source>
        <dbReference type="ARBA" id="ARBA00022741"/>
    </source>
</evidence>
<comment type="caution">
    <text evidence="10">Lacks conserved residue(s) required for the propagation of feature annotation.</text>
</comment>
<keyword evidence="5 10" id="KW-0547">Nucleotide-binding</keyword>
<feature type="domain" description="CP-type G" evidence="13">
    <location>
        <begin position="108"/>
        <end position="270"/>
    </location>
</feature>
<keyword evidence="7 10" id="KW-0862">Zinc</keyword>
<dbReference type="GO" id="GO:0042274">
    <property type="term" value="P:ribosomal small subunit biogenesis"/>
    <property type="evidence" value="ECO:0007669"/>
    <property type="project" value="UniProtKB-UniRule"/>
</dbReference>
<dbReference type="GO" id="GO:0005737">
    <property type="term" value="C:cytoplasm"/>
    <property type="evidence" value="ECO:0007669"/>
    <property type="project" value="UniProtKB-SubCell"/>
</dbReference>
<comment type="caution">
    <text evidence="14">The sequence shown here is derived from an EMBL/GenBank/DDBJ whole genome shotgun (WGS) entry which is preliminary data.</text>
</comment>
<keyword evidence="1 10" id="KW-0963">Cytoplasm</keyword>
<dbReference type="GO" id="GO:0005525">
    <property type="term" value="F:GTP binding"/>
    <property type="evidence" value="ECO:0007669"/>
    <property type="project" value="UniProtKB-UniRule"/>
</dbReference>
<keyword evidence="2 10" id="KW-0690">Ribosome biogenesis</keyword>
<evidence type="ECO:0000259" key="13">
    <source>
        <dbReference type="PROSITE" id="PS51721"/>
    </source>
</evidence>
<dbReference type="NCBIfam" id="TIGR00157">
    <property type="entry name" value="ribosome small subunit-dependent GTPase A"/>
    <property type="match status" value="1"/>
</dbReference>
<reference evidence="14 15" key="1">
    <citation type="submission" date="2014-12" db="EMBL/GenBank/DDBJ databases">
        <title>Genome assembly of Enhygromyxa salina DSM 15201.</title>
        <authorList>
            <person name="Sharma G."/>
            <person name="Subramanian S."/>
        </authorList>
    </citation>
    <scope>NUCLEOTIDE SEQUENCE [LARGE SCALE GENOMIC DNA]</scope>
    <source>
        <strain evidence="14 15">DSM 15201</strain>
    </source>
</reference>
<dbReference type="GO" id="GO:0019843">
    <property type="term" value="F:rRNA binding"/>
    <property type="evidence" value="ECO:0007669"/>
    <property type="project" value="UniProtKB-KW"/>
</dbReference>
<dbReference type="GO" id="GO:0003924">
    <property type="term" value="F:GTPase activity"/>
    <property type="evidence" value="ECO:0007669"/>
    <property type="project" value="UniProtKB-UniRule"/>
</dbReference>
<name>A0A0C1ZTC1_9BACT</name>
<dbReference type="PANTHER" id="PTHR32120">
    <property type="entry name" value="SMALL RIBOSOMAL SUBUNIT BIOGENESIS GTPASE RSGA"/>
    <property type="match status" value="1"/>
</dbReference>
<dbReference type="Pfam" id="PF03193">
    <property type="entry name" value="RsgA_GTPase"/>
    <property type="match status" value="1"/>
</dbReference>
<accession>A0A0C1ZTC1</accession>
<comment type="function">
    <text evidence="10">One of several proteins that assist in the late maturation steps of the functional core of the 30S ribosomal subunit. Helps release RbfA from mature subunits. May play a role in the assembly of ribosomal proteins into the subunit. Circularly permuted GTPase that catalyzes slow GTP hydrolysis, GTPase activity is stimulated by the 30S ribosomal subunit.</text>
</comment>
<dbReference type="EMBL" id="JMCC02000075">
    <property type="protein sequence ID" value="KIG14283.1"/>
    <property type="molecule type" value="Genomic_DNA"/>
</dbReference>
<dbReference type="PROSITE" id="PS51721">
    <property type="entry name" value="G_CP"/>
    <property type="match status" value="1"/>
</dbReference>
<comment type="subunit">
    <text evidence="10">Monomer. Associates with 30S ribosomal subunit, binds 16S rRNA.</text>
</comment>
<organism evidence="14 15">
    <name type="scientific">Enhygromyxa salina</name>
    <dbReference type="NCBI Taxonomy" id="215803"/>
    <lineage>
        <taxon>Bacteria</taxon>
        <taxon>Pseudomonadati</taxon>
        <taxon>Myxococcota</taxon>
        <taxon>Polyangia</taxon>
        <taxon>Nannocystales</taxon>
        <taxon>Nannocystaceae</taxon>
        <taxon>Enhygromyxa</taxon>
    </lineage>
</organism>
<dbReference type="Gene3D" id="1.10.40.50">
    <property type="entry name" value="Probable gtpase engc, domain 3"/>
    <property type="match status" value="1"/>
</dbReference>
<proteinExistence type="inferred from homology"/>
<dbReference type="InterPro" id="IPR030378">
    <property type="entry name" value="G_CP_dom"/>
</dbReference>
<sequence length="366" mass="39671">MFDRQDETLISSQELGTLERLGFTSHFLQQFQGHAGPGTLPGRVARVDAQGCTLLTASGEARARVPKRLARKTPPVVGDWVSAREDGGELRVRRILERVTSLTRRAAGGDGRPQTLAANLDLVMITCGLDRDFNVGRIERWLTLVHEGGARPIVLLTKAGTVSAEQREQSLVEAKAVALEVEVLAIDVLAGFGLDALELALSRGRTLAFVGSSGVGKSTLVNYLSGGQTMSTQSISAAHGKGRHTTSHRELVALAGRENLVIDTPGLREVGLWGGGEGLDATFMEITQTARDCRFSDCAHAGEPGCAVQAAVERGELDPRRLEARARLAEEQEATARRANEHTRRAYERSFAKHLRRTLEAKSRKR</sequence>
<feature type="binding site" evidence="10">
    <location>
        <position position="306"/>
    </location>
    <ligand>
        <name>Zn(2+)</name>
        <dbReference type="ChEBI" id="CHEBI:29105"/>
    </ligand>
</feature>
<evidence type="ECO:0000313" key="15">
    <source>
        <dbReference type="Proteomes" id="UP000031599"/>
    </source>
</evidence>
<evidence type="ECO:0000256" key="6">
    <source>
        <dbReference type="ARBA" id="ARBA00022801"/>
    </source>
</evidence>
<comment type="similarity">
    <text evidence="10">Belongs to the TRAFAC class YlqF/YawG GTPase family. RsgA subfamily.</text>
</comment>
<evidence type="ECO:0000313" key="14">
    <source>
        <dbReference type="EMBL" id="KIG14283.1"/>
    </source>
</evidence>
<evidence type="ECO:0000256" key="4">
    <source>
        <dbReference type="ARBA" id="ARBA00022730"/>
    </source>
</evidence>
<feature type="binding site" evidence="10">
    <location>
        <position position="300"/>
    </location>
    <ligand>
        <name>Zn(2+)</name>
        <dbReference type="ChEBI" id="CHEBI:29105"/>
    </ligand>
</feature>
<evidence type="ECO:0000256" key="10">
    <source>
        <dbReference type="HAMAP-Rule" id="MF_01820"/>
    </source>
</evidence>
<dbReference type="InterPro" id="IPR004881">
    <property type="entry name" value="Ribosome_biogen_GTPase_RsgA"/>
</dbReference>
<dbReference type="InterPro" id="IPR027417">
    <property type="entry name" value="P-loop_NTPase"/>
</dbReference>
<dbReference type="Proteomes" id="UP000031599">
    <property type="component" value="Unassembled WGS sequence"/>
</dbReference>
<evidence type="ECO:0000259" key="12">
    <source>
        <dbReference type="PROSITE" id="PS50936"/>
    </source>
</evidence>
<dbReference type="SUPFAM" id="SSF52540">
    <property type="entry name" value="P-loop containing nucleoside triphosphate hydrolases"/>
    <property type="match status" value="1"/>
</dbReference>
<feature type="region of interest" description="Disordered" evidence="11">
    <location>
        <begin position="329"/>
        <end position="349"/>
    </location>
</feature>
<dbReference type="HAMAP" id="MF_01820">
    <property type="entry name" value="GTPase_RsgA"/>
    <property type="match status" value="1"/>
</dbReference>
<keyword evidence="4 10" id="KW-0699">rRNA-binding</keyword>
<comment type="cofactor">
    <cofactor evidence="10">
        <name>Zn(2+)</name>
        <dbReference type="ChEBI" id="CHEBI:29105"/>
    </cofactor>
    <text evidence="10">Binds 1 zinc ion per subunit.</text>
</comment>
<evidence type="ECO:0000256" key="1">
    <source>
        <dbReference type="ARBA" id="ARBA00022490"/>
    </source>
</evidence>
<feature type="domain" description="EngC GTPase" evidence="12">
    <location>
        <begin position="118"/>
        <end position="268"/>
    </location>
</feature>
<comment type="subcellular location">
    <subcellularLocation>
        <location evidence="10">Cytoplasm</location>
    </subcellularLocation>
</comment>
<evidence type="ECO:0000256" key="7">
    <source>
        <dbReference type="ARBA" id="ARBA00022833"/>
    </source>
</evidence>
<feature type="binding site" evidence="10">
    <location>
        <begin position="211"/>
        <end position="219"/>
    </location>
    <ligand>
        <name>GTP</name>
        <dbReference type="ChEBI" id="CHEBI:37565"/>
    </ligand>
</feature>
<evidence type="ECO:0000256" key="3">
    <source>
        <dbReference type="ARBA" id="ARBA00022723"/>
    </source>
</evidence>
<gene>
    <name evidence="10" type="primary">rsgA</name>
    <name evidence="14" type="ORF">DB30_06885</name>
</gene>
<dbReference type="PANTHER" id="PTHR32120:SF10">
    <property type="entry name" value="SMALL RIBOSOMAL SUBUNIT BIOGENESIS GTPASE RSGA"/>
    <property type="match status" value="1"/>
</dbReference>
<protein>
    <recommendedName>
        <fullName evidence="10">Small ribosomal subunit biogenesis GTPase RsgA</fullName>
        <ecNumber evidence="10">3.6.1.-</ecNumber>
    </recommendedName>
</protein>
<dbReference type="AlphaFoldDB" id="A0A0C1ZTC1"/>
<dbReference type="CDD" id="cd01854">
    <property type="entry name" value="YjeQ_EngC"/>
    <property type="match status" value="1"/>
</dbReference>
<evidence type="ECO:0000256" key="8">
    <source>
        <dbReference type="ARBA" id="ARBA00022884"/>
    </source>
</evidence>
<dbReference type="RefSeq" id="WP_052553843.1">
    <property type="nucleotide sequence ID" value="NZ_JMCC02000075.1"/>
</dbReference>
<dbReference type="EC" id="3.6.1.-" evidence="10"/>
<feature type="binding site" evidence="10">
    <location>
        <position position="298"/>
    </location>
    <ligand>
        <name>Zn(2+)</name>
        <dbReference type="ChEBI" id="CHEBI:29105"/>
    </ligand>
</feature>
<feature type="binding site" evidence="10">
    <location>
        <position position="293"/>
    </location>
    <ligand>
        <name>Zn(2+)</name>
        <dbReference type="ChEBI" id="CHEBI:29105"/>
    </ligand>
</feature>
<dbReference type="PROSITE" id="PS50936">
    <property type="entry name" value="ENGC_GTPASE"/>
    <property type="match status" value="1"/>
</dbReference>
<dbReference type="Gene3D" id="3.40.50.300">
    <property type="entry name" value="P-loop containing nucleotide triphosphate hydrolases"/>
    <property type="match status" value="1"/>
</dbReference>
<dbReference type="GO" id="GO:0046872">
    <property type="term" value="F:metal ion binding"/>
    <property type="evidence" value="ECO:0007669"/>
    <property type="project" value="UniProtKB-KW"/>
</dbReference>
<dbReference type="InterPro" id="IPR010914">
    <property type="entry name" value="RsgA_GTPase_dom"/>
</dbReference>